<sequence length="105" mass="11354">MFHHLHLSTQPPPPSSLSTFLVHVSQSSSLSTAPPPIFISHLSTVLTTPHLHLSTFLTAPHHSPPSSSLISQPFSQPPLNIFIFISHLSQPFVKALSTTPPPPSK</sequence>
<dbReference type="InParanoid" id="A0A3N7HFB4"/>
<dbReference type="Proteomes" id="UP000006729">
    <property type="component" value="Chromosome 13"/>
</dbReference>
<organism evidence="1 2">
    <name type="scientific">Populus trichocarpa</name>
    <name type="common">Western balsam poplar</name>
    <name type="synonym">Populus balsamifera subsp. trichocarpa</name>
    <dbReference type="NCBI Taxonomy" id="3694"/>
    <lineage>
        <taxon>Eukaryota</taxon>
        <taxon>Viridiplantae</taxon>
        <taxon>Streptophyta</taxon>
        <taxon>Embryophyta</taxon>
        <taxon>Tracheophyta</taxon>
        <taxon>Spermatophyta</taxon>
        <taxon>Magnoliopsida</taxon>
        <taxon>eudicotyledons</taxon>
        <taxon>Gunneridae</taxon>
        <taxon>Pentapetalae</taxon>
        <taxon>rosids</taxon>
        <taxon>fabids</taxon>
        <taxon>Malpighiales</taxon>
        <taxon>Salicaceae</taxon>
        <taxon>Saliceae</taxon>
        <taxon>Populus</taxon>
    </lineage>
</organism>
<dbReference type="AlphaFoldDB" id="A0A3N7HFB4"/>
<reference evidence="1 2" key="1">
    <citation type="journal article" date="2006" name="Science">
        <title>The genome of black cottonwood, Populus trichocarpa (Torr. &amp; Gray).</title>
        <authorList>
            <person name="Tuskan G.A."/>
            <person name="Difazio S."/>
            <person name="Jansson S."/>
            <person name="Bohlmann J."/>
            <person name="Grigoriev I."/>
            <person name="Hellsten U."/>
            <person name="Putnam N."/>
            <person name="Ralph S."/>
            <person name="Rombauts S."/>
            <person name="Salamov A."/>
            <person name="Schein J."/>
            <person name="Sterck L."/>
            <person name="Aerts A."/>
            <person name="Bhalerao R.R."/>
            <person name="Bhalerao R.P."/>
            <person name="Blaudez D."/>
            <person name="Boerjan W."/>
            <person name="Brun A."/>
            <person name="Brunner A."/>
            <person name="Busov V."/>
            <person name="Campbell M."/>
            <person name="Carlson J."/>
            <person name="Chalot M."/>
            <person name="Chapman J."/>
            <person name="Chen G.L."/>
            <person name="Cooper D."/>
            <person name="Coutinho P.M."/>
            <person name="Couturier J."/>
            <person name="Covert S."/>
            <person name="Cronk Q."/>
            <person name="Cunningham R."/>
            <person name="Davis J."/>
            <person name="Degroeve S."/>
            <person name="Dejardin A."/>
            <person name="Depamphilis C."/>
            <person name="Detter J."/>
            <person name="Dirks B."/>
            <person name="Dubchak I."/>
            <person name="Duplessis S."/>
            <person name="Ehlting J."/>
            <person name="Ellis B."/>
            <person name="Gendler K."/>
            <person name="Goodstein D."/>
            <person name="Gribskov M."/>
            <person name="Grimwood J."/>
            <person name="Groover A."/>
            <person name="Gunter L."/>
            <person name="Hamberger B."/>
            <person name="Heinze B."/>
            <person name="Helariutta Y."/>
            <person name="Henrissat B."/>
            <person name="Holligan D."/>
            <person name="Holt R."/>
            <person name="Huang W."/>
            <person name="Islam-Faridi N."/>
            <person name="Jones S."/>
            <person name="Jones-Rhoades M."/>
            <person name="Jorgensen R."/>
            <person name="Joshi C."/>
            <person name="Kangasjarvi J."/>
            <person name="Karlsson J."/>
            <person name="Kelleher C."/>
            <person name="Kirkpatrick R."/>
            <person name="Kirst M."/>
            <person name="Kohler A."/>
            <person name="Kalluri U."/>
            <person name="Larimer F."/>
            <person name="Leebens-Mack J."/>
            <person name="Leple J.C."/>
            <person name="Locascio P."/>
            <person name="Lou Y."/>
            <person name="Lucas S."/>
            <person name="Martin F."/>
            <person name="Montanini B."/>
            <person name="Napoli C."/>
            <person name="Nelson D.R."/>
            <person name="Nelson C."/>
            <person name="Nieminen K."/>
            <person name="Nilsson O."/>
            <person name="Pereda V."/>
            <person name="Peter G."/>
            <person name="Philippe R."/>
            <person name="Pilate G."/>
            <person name="Poliakov A."/>
            <person name="Razumovskaya J."/>
            <person name="Richardson P."/>
            <person name="Rinaldi C."/>
            <person name="Ritland K."/>
            <person name="Rouze P."/>
            <person name="Ryaboy D."/>
            <person name="Schmutz J."/>
            <person name="Schrader J."/>
            <person name="Segerman B."/>
            <person name="Shin H."/>
            <person name="Siddiqui A."/>
            <person name="Sterky F."/>
            <person name="Terry A."/>
            <person name="Tsai C.J."/>
            <person name="Uberbacher E."/>
            <person name="Unneberg P."/>
            <person name="Vahala J."/>
            <person name="Wall K."/>
            <person name="Wessler S."/>
            <person name="Yang G."/>
            <person name="Yin T."/>
            <person name="Douglas C."/>
            <person name="Marra M."/>
            <person name="Sandberg G."/>
            <person name="Van de Peer Y."/>
            <person name="Rokhsar D."/>
        </authorList>
    </citation>
    <scope>NUCLEOTIDE SEQUENCE [LARGE SCALE GENOMIC DNA]</scope>
    <source>
        <strain evidence="2">cv. Nisqually</strain>
    </source>
</reference>
<protein>
    <submittedName>
        <fullName evidence="1">Uncharacterized protein</fullName>
    </submittedName>
</protein>
<dbReference type="EMBL" id="CM009302">
    <property type="protein sequence ID" value="RQO99168.1"/>
    <property type="molecule type" value="Genomic_DNA"/>
</dbReference>
<gene>
    <name evidence="1" type="ORF">POPTR_013G086050</name>
</gene>
<name>A0A3N7HFB4_POPTR</name>
<accession>A0A3N7HFB4</accession>
<evidence type="ECO:0000313" key="2">
    <source>
        <dbReference type="Proteomes" id="UP000006729"/>
    </source>
</evidence>
<evidence type="ECO:0000313" key="1">
    <source>
        <dbReference type="EMBL" id="RQO99168.1"/>
    </source>
</evidence>
<proteinExistence type="predicted"/>
<keyword evidence="2" id="KW-1185">Reference proteome</keyword>